<keyword evidence="4 7" id="KW-1133">Transmembrane helix</keyword>
<dbReference type="Proteomes" id="UP000093281">
    <property type="component" value="Unassembled WGS sequence"/>
</dbReference>
<dbReference type="RefSeq" id="WP_066186088.1">
    <property type="nucleotide sequence ID" value="NZ_LCUJ01000003.1"/>
</dbReference>
<dbReference type="GO" id="GO:0004713">
    <property type="term" value="F:protein tyrosine kinase activity"/>
    <property type="evidence" value="ECO:0007669"/>
    <property type="project" value="TreeGrafter"/>
</dbReference>
<dbReference type="AlphaFoldDB" id="A0A1C0B6V3"/>
<feature type="domain" description="Polysaccharide chain length determinant N-terminal" evidence="8">
    <location>
        <begin position="12"/>
        <end position="93"/>
    </location>
</feature>
<evidence type="ECO:0000256" key="4">
    <source>
        <dbReference type="ARBA" id="ARBA00022989"/>
    </source>
</evidence>
<dbReference type="PATRIC" id="fig|544718.51.peg.1049"/>
<dbReference type="PANTHER" id="PTHR32309:SF13">
    <property type="entry name" value="FERRIC ENTEROBACTIN TRANSPORT PROTEIN FEPE"/>
    <property type="match status" value="1"/>
</dbReference>
<accession>A0A1C0B6V3</accession>
<dbReference type="InterPro" id="IPR003856">
    <property type="entry name" value="LPS_length_determ_N"/>
</dbReference>
<evidence type="ECO:0000259" key="8">
    <source>
        <dbReference type="Pfam" id="PF02706"/>
    </source>
</evidence>
<dbReference type="InterPro" id="IPR032807">
    <property type="entry name" value="GNVR"/>
</dbReference>
<dbReference type="OrthoDB" id="5349172at2"/>
<feature type="transmembrane region" description="Helical" evidence="7">
    <location>
        <begin position="299"/>
        <end position="318"/>
    </location>
</feature>
<keyword evidence="10" id="KW-0808">Transferase</keyword>
<gene>
    <name evidence="10" type="ORF">AAX29_01074</name>
</gene>
<dbReference type="Pfam" id="PF02706">
    <property type="entry name" value="Wzz"/>
    <property type="match status" value="1"/>
</dbReference>
<dbReference type="InterPro" id="IPR050445">
    <property type="entry name" value="Bact_polysacc_biosynth/exp"/>
</dbReference>
<dbReference type="EMBL" id="LCUJ01000003">
    <property type="protein sequence ID" value="OCL99262.1"/>
    <property type="molecule type" value="Genomic_DNA"/>
</dbReference>
<keyword evidence="3 7" id="KW-0812">Transmembrane</keyword>
<evidence type="ECO:0000259" key="9">
    <source>
        <dbReference type="Pfam" id="PF13807"/>
    </source>
</evidence>
<comment type="caution">
    <text evidence="10">The sequence shown here is derived from an EMBL/GenBank/DDBJ whole genome shotgun (WGS) entry which is preliminary data.</text>
</comment>
<evidence type="ECO:0000256" key="5">
    <source>
        <dbReference type="ARBA" id="ARBA00023136"/>
    </source>
</evidence>
<evidence type="ECO:0000313" key="10">
    <source>
        <dbReference type="EMBL" id="OCL99262.1"/>
    </source>
</evidence>
<evidence type="ECO:0000256" key="3">
    <source>
        <dbReference type="ARBA" id="ARBA00022692"/>
    </source>
</evidence>
<feature type="coiled-coil region" evidence="6">
    <location>
        <begin position="190"/>
        <end position="256"/>
    </location>
</feature>
<keyword evidence="10" id="KW-0418">Kinase</keyword>
<keyword evidence="6" id="KW-0175">Coiled coil</keyword>
<organism evidence="10 11">
    <name type="scientific">Aliarcobacter thereius</name>
    <dbReference type="NCBI Taxonomy" id="544718"/>
    <lineage>
        <taxon>Bacteria</taxon>
        <taxon>Pseudomonadati</taxon>
        <taxon>Campylobacterota</taxon>
        <taxon>Epsilonproteobacteria</taxon>
        <taxon>Campylobacterales</taxon>
        <taxon>Arcobacteraceae</taxon>
        <taxon>Aliarcobacter</taxon>
    </lineage>
</organism>
<reference evidence="11" key="1">
    <citation type="submission" date="2015-05" db="EMBL/GenBank/DDBJ databases">
        <authorList>
            <person name="Rovetto F."/>
            <person name="Cocolin L."/>
            <person name="Illeghems K."/>
            <person name="Van Nieuwerburgh F."/>
            <person name="Houf K."/>
        </authorList>
    </citation>
    <scope>NUCLEOTIDE SEQUENCE [LARGE SCALE GENOMIC DNA]</scope>
    <source>
        <strain evidence="11">DU22</strain>
    </source>
</reference>
<evidence type="ECO:0000256" key="6">
    <source>
        <dbReference type="SAM" id="Coils"/>
    </source>
</evidence>
<name>A0A1C0B6V3_9BACT</name>
<protein>
    <submittedName>
        <fullName evidence="10">Cryptic autophosphorylating protein tyrosine kinase Etk</fullName>
    </submittedName>
</protein>
<dbReference type="PANTHER" id="PTHR32309">
    <property type="entry name" value="TYROSINE-PROTEIN KINASE"/>
    <property type="match status" value="1"/>
</dbReference>
<dbReference type="Pfam" id="PF13807">
    <property type="entry name" value="GNVR"/>
    <property type="match status" value="1"/>
</dbReference>
<proteinExistence type="predicted"/>
<sequence length="330" mass="38404">MQENSRNIIQEDEIDLKELFLTLWKNKIFIVIFTVTITVLSGFYAYNKTPIYEAKALIEIGEYKKEDLQSINNTYKTNNTIKVYIDDANTLEKKLSTIFIDMEQNKKDRISKITSIKAIKGLKNFLEIKSESISNDKSKEEILRVLSFVQNEHENILDDIKKQKELELRNIDLQISDIKSKTVALIDKKLDNNTKILEDLKNQLKLVDDNLKKIDSLNPSLAALKLIEKKDITISLNNIINKNFELEEKKDELLTTSLYKLEENRKFTETLLLPHNYKNTKIVGDIMLNDFPVKPKKSLIVAVAFVTGFILSIFLVFFREFIRGFKEQNN</sequence>
<keyword evidence="5 7" id="KW-0472">Membrane</keyword>
<feature type="domain" description="Tyrosine-protein kinase G-rich" evidence="9">
    <location>
        <begin position="274"/>
        <end position="320"/>
    </location>
</feature>
<dbReference type="GO" id="GO:0005886">
    <property type="term" value="C:plasma membrane"/>
    <property type="evidence" value="ECO:0007669"/>
    <property type="project" value="UniProtKB-SubCell"/>
</dbReference>
<evidence type="ECO:0000313" key="11">
    <source>
        <dbReference type="Proteomes" id="UP000093281"/>
    </source>
</evidence>
<keyword evidence="2" id="KW-1003">Cell membrane</keyword>
<evidence type="ECO:0000256" key="7">
    <source>
        <dbReference type="SAM" id="Phobius"/>
    </source>
</evidence>
<evidence type="ECO:0000256" key="1">
    <source>
        <dbReference type="ARBA" id="ARBA00004651"/>
    </source>
</evidence>
<evidence type="ECO:0000256" key="2">
    <source>
        <dbReference type="ARBA" id="ARBA00022475"/>
    </source>
</evidence>
<feature type="transmembrane region" description="Helical" evidence="7">
    <location>
        <begin position="28"/>
        <end position="46"/>
    </location>
</feature>
<comment type="subcellular location">
    <subcellularLocation>
        <location evidence="1">Cell membrane</location>
        <topology evidence="1">Multi-pass membrane protein</topology>
    </subcellularLocation>
</comment>